<dbReference type="AlphaFoldDB" id="A0AAV9J973"/>
<dbReference type="CDD" id="cd05259">
    <property type="entry name" value="PCBER_SDR_a"/>
    <property type="match status" value="1"/>
</dbReference>
<protein>
    <recommendedName>
        <fullName evidence="3">NmrA-like domain-containing protein</fullName>
    </recommendedName>
</protein>
<dbReference type="EMBL" id="JAVFHQ010000052">
    <property type="protein sequence ID" value="KAK4541528.1"/>
    <property type="molecule type" value="Genomic_DNA"/>
</dbReference>
<dbReference type="InterPro" id="IPR045312">
    <property type="entry name" value="PCBER-like"/>
</dbReference>
<reference evidence="4 5" key="1">
    <citation type="submission" date="2021-11" db="EMBL/GenBank/DDBJ databases">
        <title>Black yeast isolated from Biological Soil Crust.</title>
        <authorList>
            <person name="Kurbessoian T."/>
        </authorList>
    </citation>
    <scope>NUCLEOTIDE SEQUENCE [LARGE SCALE GENOMIC DNA]</scope>
    <source>
        <strain evidence="4 5">CCFEE 5522</strain>
    </source>
</reference>
<evidence type="ECO:0000256" key="1">
    <source>
        <dbReference type="ARBA" id="ARBA00022857"/>
    </source>
</evidence>
<comment type="caution">
    <text evidence="4">The sequence shown here is derived from an EMBL/GenBank/DDBJ whole genome shotgun (WGS) entry which is preliminary data.</text>
</comment>
<feature type="domain" description="NmrA-like" evidence="3">
    <location>
        <begin position="36"/>
        <end position="289"/>
    </location>
</feature>
<keyword evidence="1" id="KW-0521">NADP</keyword>
<evidence type="ECO:0000313" key="4">
    <source>
        <dbReference type="EMBL" id="KAK4541528.1"/>
    </source>
</evidence>
<evidence type="ECO:0000313" key="5">
    <source>
        <dbReference type="Proteomes" id="UP001324427"/>
    </source>
</evidence>
<dbReference type="InterPro" id="IPR051609">
    <property type="entry name" value="NmrA/Isoflavone_reductase-like"/>
</dbReference>
<dbReference type="Gene3D" id="3.40.50.720">
    <property type="entry name" value="NAD(P)-binding Rossmann-like Domain"/>
    <property type="match status" value="1"/>
</dbReference>
<keyword evidence="5" id="KW-1185">Reference proteome</keyword>
<proteinExistence type="predicted"/>
<evidence type="ECO:0000256" key="2">
    <source>
        <dbReference type="ARBA" id="ARBA00023002"/>
    </source>
</evidence>
<name>A0AAV9J973_9PEZI</name>
<keyword evidence="2" id="KW-0560">Oxidoreductase</keyword>
<sequence>MDRTPTRYNTSTATSSFQTKHTKYSIQSSTESMGFKNIAIFGAGGSNIGYHVLQALVNDGNYNVTVIARAASKTTFPESVSVVKINDFNDHPQLVKALKGQDVLLSAIGFEGYAVQYQLIDAAIEAGVPRLVPSEWGFDNDDPANRDLSPILYVKTKLVEYLRSKESASFSWTALATSIWLEWYVRLRAQVTKIQLLTLSRALDAQFLGIDPIKHSVQYWRDGTHEFSCTTLPYSAAAALQVLQLPAEQTANKRIFVSAFEASQRQIVAELEKQQGVQYTAVPFDADKTVQEAKAKWDAEQDIPAAYTTLVAAAVLPEYKANFETVGKQPLLQGMDGVTLPKLTLEGVVREWLKAKSG</sequence>
<gene>
    <name evidence="4" type="ORF">LTR36_007974</name>
</gene>
<dbReference type="PANTHER" id="PTHR47706">
    <property type="entry name" value="NMRA-LIKE FAMILY PROTEIN"/>
    <property type="match status" value="1"/>
</dbReference>
<dbReference type="SUPFAM" id="SSF51735">
    <property type="entry name" value="NAD(P)-binding Rossmann-fold domains"/>
    <property type="match status" value="1"/>
</dbReference>
<dbReference type="Pfam" id="PF05368">
    <property type="entry name" value="NmrA"/>
    <property type="match status" value="1"/>
</dbReference>
<dbReference type="Proteomes" id="UP001324427">
    <property type="component" value="Unassembled WGS sequence"/>
</dbReference>
<accession>A0AAV9J973</accession>
<dbReference type="InterPro" id="IPR036291">
    <property type="entry name" value="NAD(P)-bd_dom_sf"/>
</dbReference>
<dbReference type="InterPro" id="IPR008030">
    <property type="entry name" value="NmrA-like"/>
</dbReference>
<evidence type="ECO:0000259" key="3">
    <source>
        <dbReference type="Pfam" id="PF05368"/>
    </source>
</evidence>
<dbReference type="GO" id="GO:0016491">
    <property type="term" value="F:oxidoreductase activity"/>
    <property type="evidence" value="ECO:0007669"/>
    <property type="project" value="UniProtKB-KW"/>
</dbReference>
<organism evidence="4 5">
    <name type="scientific">Oleoguttula mirabilis</name>
    <dbReference type="NCBI Taxonomy" id="1507867"/>
    <lineage>
        <taxon>Eukaryota</taxon>
        <taxon>Fungi</taxon>
        <taxon>Dikarya</taxon>
        <taxon>Ascomycota</taxon>
        <taxon>Pezizomycotina</taxon>
        <taxon>Dothideomycetes</taxon>
        <taxon>Dothideomycetidae</taxon>
        <taxon>Mycosphaerellales</taxon>
        <taxon>Teratosphaeriaceae</taxon>
        <taxon>Oleoguttula</taxon>
    </lineage>
</organism>
<dbReference type="PANTHER" id="PTHR47706:SF9">
    <property type="entry name" value="NMRA-LIKE DOMAIN-CONTAINING PROTEIN-RELATED"/>
    <property type="match status" value="1"/>
</dbReference>